<feature type="compositionally biased region" description="Basic and acidic residues" evidence="1">
    <location>
        <begin position="211"/>
        <end position="225"/>
    </location>
</feature>
<dbReference type="EMBL" id="JH668531">
    <property type="protein sequence ID" value="KAG6457025.1"/>
    <property type="molecule type" value="Genomic_DNA"/>
</dbReference>
<evidence type="ECO:0000256" key="2">
    <source>
        <dbReference type="SAM" id="SignalP"/>
    </source>
</evidence>
<proteinExistence type="predicted"/>
<dbReference type="Proteomes" id="UP000791440">
    <property type="component" value="Unassembled WGS sequence"/>
</dbReference>
<reference evidence="3" key="2">
    <citation type="submission" date="2020-12" db="EMBL/GenBank/DDBJ databases">
        <authorList>
            <person name="Kanost M."/>
        </authorList>
    </citation>
    <scope>NUCLEOTIDE SEQUENCE</scope>
</reference>
<sequence length="278" mass="30033">MIPGYIIFLIFFVVLYAATNENRQVTATASALREIWSGGCRLSCRRSECSGLSGLVGTAAPGTSGAATTHDCICEFCPCALIDSVLRNCVPATAAYNTTVETLSEFYYSILKTFAEMYMLVQSALECGVSCQRPAQLLNLSRLDSNENFNFDGTVLKEKVVEKEIENLKGKDKTIDKIRKKLSALSKTDLNLSKLGIDKIKSSLSVKSAKESKTDVGKEEKEIKFAKQKSGNVSAHSSKDSTLGAPSPSTSSGHCPRCVEKGRVCIGTCPKANVESKK</sequence>
<evidence type="ECO:0000313" key="3">
    <source>
        <dbReference type="EMBL" id="KAG6457025.1"/>
    </source>
</evidence>
<keyword evidence="2" id="KW-0732">Signal</keyword>
<organism evidence="3 4">
    <name type="scientific">Manduca sexta</name>
    <name type="common">Tobacco hawkmoth</name>
    <name type="synonym">Tobacco hornworm</name>
    <dbReference type="NCBI Taxonomy" id="7130"/>
    <lineage>
        <taxon>Eukaryota</taxon>
        <taxon>Metazoa</taxon>
        <taxon>Ecdysozoa</taxon>
        <taxon>Arthropoda</taxon>
        <taxon>Hexapoda</taxon>
        <taxon>Insecta</taxon>
        <taxon>Pterygota</taxon>
        <taxon>Neoptera</taxon>
        <taxon>Endopterygota</taxon>
        <taxon>Lepidoptera</taxon>
        <taxon>Glossata</taxon>
        <taxon>Ditrysia</taxon>
        <taxon>Bombycoidea</taxon>
        <taxon>Sphingidae</taxon>
        <taxon>Sphinginae</taxon>
        <taxon>Sphingini</taxon>
        <taxon>Manduca</taxon>
    </lineage>
</organism>
<dbReference type="AlphaFoldDB" id="A0A922CRQ4"/>
<protein>
    <submittedName>
        <fullName evidence="3">Uncharacterized protein</fullName>
    </submittedName>
</protein>
<dbReference type="OrthoDB" id="7471359at2759"/>
<name>A0A922CRQ4_MANSE</name>
<keyword evidence="4" id="KW-1185">Reference proteome</keyword>
<evidence type="ECO:0000256" key="1">
    <source>
        <dbReference type="SAM" id="MobiDB-lite"/>
    </source>
</evidence>
<gene>
    <name evidence="3" type="ORF">O3G_MSEX010066</name>
</gene>
<accession>A0A922CRQ4</accession>
<feature type="chain" id="PRO_5037725663" evidence="2">
    <location>
        <begin position="18"/>
        <end position="278"/>
    </location>
</feature>
<feature type="signal peptide" evidence="2">
    <location>
        <begin position="1"/>
        <end position="17"/>
    </location>
</feature>
<reference evidence="3" key="1">
    <citation type="journal article" date="2016" name="Insect Biochem. Mol. Biol.">
        <title>Multifaceted biological insights from a draft genome sequence of the tobacco hornworm moth, Manduca sexta.</title>
        <authorList>
            <person name="Kanost M.R."/>
            <person name="Arrese E.L."/>
            <person name="Cao X."/>
            <person name="Chen Y.R."/>
            <person name="Chellapilla S."/>
            <person name="Goldsmith M.R."/>
            <person name="Grosse-Wilde E."/>
            <person name="Heckel D.G."/>
            <person name="Herndon N."/>
            <person name="Jiang H."/>
            <person name="Papanicolaou A."/>
            <person name="Qu J."/>
            <person name="Soulages J.L."/>
            <person name="Vogel H."/>
            <person name="Walters J."/>
            <person name="Waterhouse R.M."/>
            <person name="Ahn S.J."/>
            <person name="Almeida F.C."/>
            <person name="An C."/>
            <person name="Aqrawi P."/>
            <person name="Bretschneider A."/>
            <person name="Bryant W.B."/>
            <person name="Bucks S."/>
            <person name="Chao H."/>
            <person name="Chevignon G."/>
            <person name="Christen J.M."/>
            <person name="Clarke D.F."/>
            <person name="Dittmer N.T."/>
            <person name="Ferguson L.C.F."/>
            <person name="Garavelou S."/>
            <person name="Gordon K.H.J."/>
            <person name="Gunaratna R.T."/>
            <person name="Han Y."/>
            <person name="Hauser F."/>
            <person name="He Y."/>
            <person name="Heidel-Fischer H."/>
            <person name="Hirsh A."/>
            <person name="Hu Y."/>
            <person name="Jiang H."/>
            <person name="Kalra D."/>
            <person name="Klinner C."/>
            <person name="Konig C."/>
            <person name="Kovar C."/>
            <person name="Kroll A.R."/>
            <person name="Kuwar S.S."/>
            <person name="Lee S.L."/>
            <person name="Lehman R."/>
            <person name="Li K."/>
            <person name="Li Z."/>
            <person name="Liang H."/>
            <person name="Lovelace S."/>
            <person name="Lu Z."/>
            <person name="Mansfield J.H."/>
            <person name="McCulloch K.J."/>
            <person name="Mathew T."/>
            <person name="Morton B."/>
            <person name="Muzny D.M."/>
            <person name="Neunemann D."/>
            <person name="Ongeri F."/>
            <person name="Pauchet Y."/>
            <person name="Pu L.L."/>
            <person name="Pyrousis I."/>
            <person name="Rao X.J."/>
            <person name="Redding A."/>
            <person name="Roesel C."/>
            <person name="Sanchez-Gracia A."/>
            <person name="Schaack S."/>
            <person name="Shukla A."/>
            <person name="Tetreau G."/>
            <person name="Wang Y."/>
            <person name="Xiong G.H."/>
            <person name="Traut W."/>
            <person name="Walsh T.K."/>
            <person name="Worley K.C."/>
            <person name="Wu D."/>
            <person name="Wu W."/>
            <person name="Wu Y.Q."/>
            <person name="Zhang X."/>
            <person name="Zou Z."/>
            <person name="Zucker H."/>
            <person name="Briscoe A.D."/>
            <person name="Burmester T."/>
            <person name="Clem R.J."/>
            <person name="Feyereisen R."/>
            <person name="Grimmelikhuijzen C.J.P."/>
            <person name="Hamodrakas S.J."/>
            <person name="Hansson B.S."/>
            <person name="Huguet E."/>
            <person name="Jermiin L.S."/>
            <person name="Lan Q."/>
            <person name="Lehman H.K."/>
            <person name="Lorenzen M."/>
            <person name="Merzendorfer H."/>
            <person name="Michalopoulos I."/>
            <person name="Morton D.B."/>
            <person name="Muthukrishnan S."/>
            <person name="Oakeshott J.G."/>
            <person name="Palmer W."/>
            <person name="Park Y."/>
            <person name="Passarelli A.L."/>
            <person name="Rozas J."/>
            <person name="Schwartz L.M."/>
            <person name="Smith W."/>
            <person name="Southgate A."/>
            <person name="Vilcinskas A."/>
            <person name="Vogt R."/>
            <person name="Wang P."/>
            <person name="Werren J."/>
            <person name="Yu X.Q."/>
            <person name="Zhou J.J."/>
            <person name="Brown S.J."/>
            <person name="Scherer S.E."/>
            <person name="Richards S."/>
            <person name="Blissard G.W."/>
        </authorList>
    </citation>
    <scope>NUCLEOTIDE SEQUENCE</scope>
</reference>
<feature type="region of interest" description="Disordered" evidence="1">
    <location>
        <begin position="211"/>
        <end position="257"/>
    </location>
</feature>
<evidence type="ECO:0000313" key="4">
    <source>
        <dbReference type="Proteomes" id="UP000791440"/>
    </source>
</evidence>
<comment type="caution">
    <text evidence="3">The sequence shown here is derived from an EMBL/GenBank/DDBJ whole genome shotgun (WGS) entry which is preliminary data.</text>
</comment>